<protein>
    <submittedName>
        <fullName evidence="1">Uncharacterized protein</fullName>
    </submittedName>
</protein>
<organism evidence="1 2">
    <name type="scientific">Acacia crassicarpa</name>
    <name type="common">northern wattle</name>
    <dbReference type="NCBI Taxonomy" id="499986"/>
    <lineage>
        <taxon>Eukaryota</taxon>
        <taxon>Viridiplantae</taxon>
        <taxon>Streptophyta</taxon>
        <taxon>Embryophyta</taxon>
        <taxon>Tracheophyta</taxon>
        <taxon>Spermatophyta</taxon>
        <taxon>Magnoliopsida</taxon>
        <taxon>eudicotyledons</taxon>
        <taxon>Gunneridae</taxon>
        <taxon>Pentapetalae</taxon>
        <taxon>rosids</taxon>
        <taxon>fabids</taxon>
        <taxon>Fabales</taxon>
        <taxon>Fabaceae</taxon>
        <taxon>Caesalpinioideae</taxon>
        <taxon>mimosoid clade</taxon>
        <taxon>Acacieae</taxon>
        <taxon>Acacia</taxon>
    </lineage>
</organism>
<dbReference type="InterPro" id="IPR006461">
    <property type="entry name" value="PLAC_motif_containing"/>
</dbReference>
<name>A0AAE1JAT8_9FABA</name>
<proteinExistence type="predicted"/>
<sequence length="134" mass="14754">MKIFGGLTAPKWSVGFCDCAKEPKTCCITCCLPCITFGQIAEVADEGRSSCVGQGIVYGLLMTVQCHWLYSCMYREKVRSKYGLPAEPCCDCCVHFCCESCALCQEHAELKARGRDPSLGWTSTCPPKISSIFR</sequence>
<dbReference type="Pfam" id="PF04749">
    <property type="entry name" value="PLAC8"/>
    <property type="match status" value="1"/>
</dbReference>
<dbReference type="PANTHER" id="PTHR15907">
    <property type="entry name" value="DUF614 FAMILY PROTEIN-RELATED"/>
    <property type="match status" value="1"/>
</dbReference>
<comment type="caution">
    <text evidence="1">The sequence shown here is derived from an EMBL/GenBank/DDBJ whole genome shotgun (WGS) entry which is preliminary data.</text>
</comment>
<dbReference type="Proteomes" id="UP001293593">
    <property type="component" value="Unassembled WGS sequence"/>
</dbReference>
<evidence type="ECO:0000313" key="1">
    <source>
        <dbReference type="EMBL" id="KAK4266178.1"/>
    </source>
</evidence>
<dbReference type="NCBIfam" id="TIGR01571">
    <property type="entry name" value="A_thal_Cys_rich"/>
    <property type="match status" value="1"/>
</dbReference>
<dbReference type="AlphaFoldDB" id="A0AAE1JAT8"/>
<evidence type="ECO:0000313" key="2">
    <source>
        <dbReference type="Proteomes" id="UP001293593"/>
    </source>
</evidence>
<keyword evidence="2" id="KW-1185">Reference proteome</keyword>
<gene>
    <name evidence="1" type="ORF">QN277_027138</name>
</gene>
<dbReference type="EMBL" id="JAWXYG010000008">
    <property type="protein sequence ID" value="KAK4266178.1"/>
    <property type="molecule type" value="Genomic_DNA"/>
</dbReference>
<reference evidence="1" key="1">
    <citation type="submission" date="2023-10" db="EMBL/GenBank/DDBJ databases">
        <title>Chromosome-level genome of the transformable northern wattle, Acacia crassicarpa.</title>
        <authorList>
            <person name="Massaro I."/>
            <person name="Sinha N.R."/>
            <person name="Poethig S."/>
            <person name="Leichty A.R."/>
        </authorList>
    </citation>
    <scope>NUCLEOTIDE SEQUENCE</scope>
    <source>
        <strain evidence="1">Acra3RX</strain>
        <tissue evidence="1">Leaf</tissue>
    </source>
</reference>
<accession>A0AAE1JAT8</accession>